<protein>
    <submittedName>
        <fullName evidence="1">Uncharacterized protein</fullName>
    </submittedName>
</protein>
<proteinExistence type="predicted"/>
<dbReference type="SUPFAM" id="SSF52151">
    <property type="entry name" value="FabD/lysophospholipase-like"/>
    <property type="match status" value="1"/>
</dbReference>
<sequence length="177" mass="19918">MQKRLKVYLQTYPLNSLQKTVISTVTDEKLPLNTDWRSLLLEKITSPVRFMDAVKSAEKEVDLFIEVGSGSILSRLVADITDIPVISLDSSSESLQGLLKTVAVMFVNGVKVNYQGLFEDRFSRPFNLDYQPHFIANPCEIKAKGKSQQAKVENIDLLLPNHSQNLKPETSNLKPQI</sequence>
<name>A0A2Z6ULT9_MICAE</name>
<gene>
    <name evidence="1" type="ORF">MSj_02190</name>
</gene>
<dbReference type="GO" id="GO:0016740">
    <property type="term" value="F:transferase activity"/>
    <property type="evidence" value="ECO:0007669"/>
    <property type="project" value="InterPro"/>
</dbReference>
<organism evidence="1 2">
    <name type="scientific">Microcystis aeruginosa Sj</name>
    <dbReference type="NCBI Taxonomy" id="1979544"/>
    <lineage>
        <taxon>Bacteria</taxon>
        <taxon>Bacillati</taxon>
        <taxon>Cyanobacteriota</taxon>
        <taxon>Cyanophyceae</taxon>
        <taxon>Oscillatoriophycideae</taxon>
        <taxon>Chroococcales</taxon>
        <taxon>Microcystaceae</taxon>
        <taxon>Microcystis</taxon>
    </lineage>
</organism>
<dbReference type="EMBL" id="BDSG01000046">
    <property type="protein sequence ID" value="GBL10697.1"/>
    <property type="molecule type" value="Genomic_DNA"/>
</dbReference>
<dbReference type="Gene3D" id="3.40.366.10">
    <property type="entry name" value="Malonyl-Coenzyme A Acyl Carrier Protein, domain 2"/>
    <property type="match status" value="1"/>
</dbReference>
<evidence type="ECO:0000313" key="2">
    <source>
        <dbReference type="Proteomes" id="UP000248272"/>
    </source>
</evidence>
<reference evidence="1 2" key="1">
    <citation type="journal article" date="2018" name="Front. Microbiol.">
        <title>Adaptation of the Freshwater Bloom-Forming Cyanobacterium Microcystis aeruginosa to Brackish Water Is Driven by Recent Horizontal Transfer of Sucrose Genes.</title>
        <authorList>
            <person name="Tanabe Y."/>
            <person name="Hodoki Y."/>
            <person name="Sano T."/>
            <person name="Tada K."/>
            <person name="Watanabe M.M."/>
        </authorList>
    </citation>
    <scope>NUCLEOTIDE SEQUENCE [LARGE SCALE GENOMIC DNA]</scope>
    <source>
        <strain evidence="1 2">Sj</strain>
    </source>
</reference>
<dbReference type="Proteomes" id="UP000248272">
    <property type="component" value="Unassembled WGS sequence"/>
</dbReference>
<evidence type="ECO:0000313" key="1">
    <source>
        <dbReference type="EMBL" id="GBL10697.1"/>
    </source>
</evidence>
<dbReference type="InterPro" id="IPR001227">
    <property type="entry name" value="Ac_transferase_dom_sf"/>
</dbReference>
<accession>A0A2Z6ULT9</accession>
<dbReference type="AlphaFoldDB" id="A0A2Z6ULT9"/>
<dbReference type="RefSeq" id="WP_253256899.1">
    <property type="nucleotide sequence ID" value="NZ_BDSG01000046.1"/>
</dbReference>
<dbReference type="InterPro" id="IPR016035">
    <property type="entry name" value="Acyl_Trfase/lysoPLipase"/>
</dbReference>
<comment type="caution">
    <text evidence="1">The sequence shown here is derived from an EMBL/GenBank/DDBJ whole genome shotgun (WGS) entry which is preliminary data.</text>
</comment>